<dbReference type="AlphaFoldDB" id="A0A0M3IAF1"/>
<name>A0A0M3IAF1_ASCLU</name>
<evidence type="ECO:0000313" key="1">
    <source>
        <dbReference type="Proteomes" id="UP000036681"/>
    </source>
</evidence>
<organism evidence="1 2">
    <name type="scientific">Ascaris lumbricoides</name>
    <name type="common">Giant roundworm</name>
    <dbReference type="NCBI Taxonomy" id="6252"/>
    <lineage>
        <taxon>Eukaryota</taxon>
        <taxon>Metazoa</taxon>
        <taxon>Ecdysozoa</taxon>
        <taxon>Nematoda</taxon>
        <taxon>Chromadorea</taxon>
        <taxon>Rhabditida</taxon>
        <taxon>Spirurina</taxon>
        <taxon>Ascaridomorpha</taxon>
        <taxon>Ascaridoidea</taxon>
        <taxon>Ascarididae</taxon>
        <taxon>Ascaris</taxon>
    </lineage>
</organism>
<protein>
    <submittedName>
        <fullName evidence="2">Phosphorylase b kinase regulatory subunit</fullName>
    </submittedName>
</protein>
<dbReference type="WBParaSite" id="ALUE_0001454401-mRNA-1">
    <property type="protein sequence ID" value="ALUE_0001454401-mRNA-1"/>
    <property type="gene ID" value="ALUE_0001454401"/>
</dbReference>
<accession>A0A0M3IAF1</accession>
<evidence type="ECO:0000313" key="2">
    <source>
        <dbReference type="WBParaSite" id="ALUE_0001454401-mRNA-1"/>
    </source>
</evidence>
<proteinExistence type="predicted"/>
<reference evidence="2" key="1">
    <citation type="submission" date="2017-02" db="UniProtKB">
        <authorList>
            <consortium name="WormBaseParasite"/>
        </authorList>
    </citation>
    <scope>IDENTIFICATION</scope>
</reference>
<keyword evidence="1" id="KW-1185">Reference proteome</keyword>
<dbReference type="Proteomes" id="UP000036681">
    <property type="component" value="Unplaced"/>
</dbReference>
<sequence>MVPTIEASLVDECLLVCRLIVSQMESAGYAWGLAGCEYLLLILHSSYGEEGIKTMKYDCPGHEVYLVVLKILYVETTVEDMRAQFSSYFEE</sequence>